<keyword evidence="9 14" id="KW-0540">Nuclease</keyword>
<evidence type="ECO:0000256" key="13">
    <source>
        <dbReference type="ARBA" id="ARBA00023211"/>
    </source>
</evidence>
<comment type="function">
    <text evidence="3 14 16">Endonuclease that specifically degrades the RNA of RNA-DNA hybrids.</text>
</comment>
<comment type="cofactor">
    <cofactor evidence="2">
        <name>Mg(2+)</name>
        <dbReference type="ChEBI" id="CHEBI:18420"/>
    </cofactor>
</comment>
<comment type="cofactor">
    <cofactor evidence="14 15">
        <name>Mn(2+)</name>
        <dbReference type="ChEBI" id="CHEBI:29035"/>
    </cofactor>
    <cofactor evidence="14 15">
        <name>Mg(2+)</name>
        <dbReference type="ChEBI" id="CHEBI:18420"/>
    </cofactor>
    <text evidence="14 15">Manganese or magnesium. Binds 1 divalent metal ion per monomer in the absence of substrate. May bind a second metal ion after substrate binding.</text>
</comment>
<dbReference type="EMBL" id="MDEC01000026">
    <property type="protein sequence ID" value="PPU60996.1"/>
    <property type="molecule type" value="Genomic_DNA"/>
</dbReference>
<evidence type="ECO:0000256" key="10">
    <source>
        <dbReference type="ARBA" id="ARBA00022723"/>
    </source>
</evidence>
<dbReference type="GO" id="GO:0003723">
    <property type="term" value="F:RNA binding"/>
    <property type="evidence" value="ECO:0007669"/>
    <property type="project" value="UniProtKB-UniRule"/>
</dbReference>
<dbReference type="RefSeq" id="WP_104542694.1">
    <property type="nucleotide sequence ID" value="NZ_JBJGBS010000036.1"/>
</dbReference>
<evidence type="ECO:0000256" key="2">
    <source>
        <dbReference type="ARBA" id="ARBA00001946"/>
    </source>
</evidence>
<evidence type="ECO:0000256" key="15">
    <source>
        <dbReference type="PROSITE-ProRule" id="PRU01319"/>
    </source>
</evidence>
<dbReference type="EC" id="3.1.26.4" evidence="6 14"/>
<evidence type="ECO:0000256" key="4">
    <source>
        <dbReference type="ARBA" id="ARBA00004496"/>
    </source>
</evidence>
<dbReference type="GO" id="GO:0043137">
    <property type="term" value="P:DNA replication, removal of RNA primer"/>
    <property type="evidence" value="ECO:0007669"/>
    <property type="project" value="TreeGrafter"/>
</dbReference>
<keyword evidence="10 14" id="KW-0479">Metal-binding</keyword>
<dbReference type="PROSITE" id="PS51975">
    <property type="entry name" value="RNASE_H_2"/>
    <property type="match status" value="1"/>
</dbReference>
<dbReference type="InterPro" id="IPR001352">
    <property type="entry name" value="RNase_HII/HIII"/>
</dbReference>
<organism evidence="19 20">
    <name type="scientific">Xanthomonas codiaei</name>
    <dbReference type="NCBI Taxonomy" id="56463"/>
    <lineage>
        <taxon>Bacteria</taxon>
        <taxon>Pseudomonadati</taxon>
        <taxon>Pseudomonadota</taxon>
        <taxon>Gammaproteobacteria</taxon>
        <taxon>Lysobacterales</taxon>
        <taxon>Lysobacteraceae</taxon>
        <taxon>Xanthomonas</taxon>
    </lineage>
</organism>
<dbReference type="Proteomes" id="UP000237872">
    <property type="component" value="Unassembled WGS sequence"/>
</dbReference>
<evidence type="ECO:0000256" key="8">
    <source>
        <dbReference type="ARBA" id="ARBA00022490"/>
    </source>
</evidence>
<dbReference type="AlphaFoldDB" id="A0A2S7CHE7"/>
<keyword evidence="13 14" id="KW-0464">Manganese</keyword>
<dbReference type="GO" id="GO:0004523">
    <property type="term" value="F:RNA-DNA hybrid ribonuclease activity"/>
    <property type="evidence" value="ECO:0007669"/>
    <property type="project" value="UniProtKB-UniRule"/>
</dbReference>
<evidence type="ECO:0000256" key="12">
    <source>
        <dbReference type="ARBA" id="ARBA00022801"/>
    </source>
</evidence>
<comment type="caution">
    <text evidence="19">The sequence shown here is derived from an EMBL/GenBank/DDBJ whole genome shotgun (WGS) entry which is preliminary data.</text>
</comment>
<name>A0A2S7CHE7_9XANT</name>
<dbReference type="GO" id="GO:0030145">
    <property type="term" value="F:manganese ion binding"/>
    <property type="evidence" value="ECO:0007669"/>
    <property type="project" value="UniProtKB-UniRule"/>
</dbReference>
<keyword evidence="8 14" id="KW-0963">Cytoplasm</keyword>
<comment type="catalytic activity">
    <reaction evidence="1 14 15 16">
        <text>Endonucleolytic cleavage to 5'-phosphomonoester.</text>
        <dbReference type="EC" id="3.1.26.4"/>
    </reaction>
</comment>
<dbReference type="EMBL" id="JBJGBS010000036">
    <property type="protein sequence ID" value="MFO3705317.1"/>
    <property type="molecule type" value="Genomic_DNA"/>
</dbReference>
<dbReference type="GO" id="GO:0005737">
    <property type="term" value="C:cytoplasm"/>
    <property type="evidence" value="ECO:0007669"/>
    <property type="project" value="UniProtKB-SubCell"/>
</dbReference>
<evidence type="ECO:0000256" key="1">
    <source>
        <dbReference type="ARBA" id="ARBA00000077"/>
    </source>
</evidence>
<keyword evidence="12 14" id="KW-0378">Hydrolase</keyword>
<evidence type="ECO:0000256" key="7">
    <source>
        <dbReference type="ARBA" id="ARBA00019179"/>
    </source>
</evidence>
<accession>A0A2S7CHE7</accession>
<feature type="domain" description="RNase H type-2" evidence="17">
    <location>
        <begin position="22"/>
        <end position="213"/>
    </location>
</feature>
<dbReference type="Proteomes" id="UP001637990">
    <property type="component" value="Unassembled WGS sequence"/>
</dbReference>
<dbReference type="InterPro" id="IPR012337">
    <property type="entry name" value="RNaseH-like_sf"/>
</dbReference>
<dbReference type="PANTHER" id="PTHR10954">
    <property type="entry name" value="RIBONUCLEASE H2 SUBUNIT A"/>
    <property type="match status" value="1"/>
</dbReference>
<dbReference type="PANTHER" id="PTHR10954:SF18">
    <property type="entry name" value="RIBONUCLEASE HII"/>
    <property type="match status" value="1"/>
</dbReference>
<evidence type="ECO:0000313" key="21">
    <source>
        <dbReference type="Proteomes" id="UP001637990"/>
    </source>
</evidence>
<evidence type="ECO:0000256" key="3">
    <source>
        <dbReference type="ARBA" id="ARBA00004065"/>
    </source>
</evidence>
<dbReference type="HAMAP" id="MF_00052_B">
    <property type="entry name" value="RNase_HII_B"/>
    <property type="match status" value="1"/>
</dbReference>
<evidence type="ECO:0000313" key="19">
    <source>
        <dbReference type="EMBL" id="PPU60996.1"/>
    </source>
</evidence>
<dbReference type="InterPro" id="IPR036397">
    <property type="entry name" value="RNaseH_sf"/>
</dbReference>
<reference evidence="18 21" key="2">
    <citation type="submission" date="2024-11" db="EMBL/GenBank/DDBJ databases">
        <title>Genome sequencing of Xanthomonas codiaei.</title>
        <authorList>
            <person name="Studholme D.J."/>
        </authorList>
    </citation>
    <scope>NUCLEOTIDE SEQUENCE [LARGE SCALE GENOMIC DNA]</scope>
    <source>
        <strain evidence="18 21">NCPPB 4350</strain>
    </source>
</reference>
<dbReference type="InterPro" id="IPR024567">
    <property type="entry name" value="RNase_HII/HIII_dom"/>
</dbReference>
<dbReference type="SUPFAM" id="SSF53098">
    <property type="entry name" value="Ribonuclease H-like"/>
    <property type="match status" value="1"/>
</dbReference>
<evidence type="ECO:0000256" key="14">
    <source>
        <dbReference type="HAMAP-Rule" id="MF_00052"/>
    </source>
</evidence>
<evidence type="ECO:0000313" key="20">
    <source>
        <dbReference type="Proteomes" id="UP000237872"/>
    </source>
</evidence>
<evidence type="ECO:0000256" key="11">
    <source>
        <dbReference type="ARBA" id="ARBA00022759"/>
    </source>
</evidence>
<keyword evidence="21" id="KW-1185">Reference proteome</keyword>
<comment type="subcellular location">
    <subcellularLocation>
        <location evidence="4 14">Cytoplasm</location>
    </subcellularLocation>
</comment>
<protein>
    <recommendedName>
        <fullName evidence="7 14">Ribonuclease HII</fullName>
        <shortName evidence="14">RNase HII</shortName>
        <ecNumber evidence="6 14">3.1.26.4</ecNumber>
    </recommendedName>
</protein>
<keyword evidence="11 14" id="KW-0255">Endonuclease</keyword>
<dbReference type="FunFam" id="3.30.420.10:FF:000142">
    <property type="entry name" value="Ribonuclease HII"/>
    <property type="match status" value="1"/>
</dbReference>
<dbReference type="CDD" id="cd07182">
    <property type="entry name" value="RNase_HII_bacteria_HII_like"/>
    <property type="match status" value="1"/>
</dbReference>
<dbReference type="Gene3D" id="3.30.420.10">
    <property type="entry name" value="Ribonuclease H-like superfamily/Ribonuclease H"/>
    <property type="match status" value="1"/>
</dbReference>
<dbReference type="NCBIfam" id="NF000595">
    <property type="entry name" value="PRK00015.1-3"/>
    <property type="match status" value="1"/>
</dbReference>
<comment type="similarity">
    <text evidence="5 14 16">Belongs to the RNase HII family.</text>
</comment>
<evidence type="ECO:0000256" key="9">
    <source>
        <dbReference type="ARBA" id="ARBA00022722"/>
    </source>
</evidence>
<dbReference type="OrthoDB" id="9803420at2"/>
<evidence type="ECO:0000256" key="6">
    <source>
        <dbReference type="ARBA" id="ARBA00012180"/>
    </source>
</evidence>
<evidence type="ECO:0000256" key="16">
    <source>
        <dbReference type="RuleBase" id="RU003515"/>
    </source>
</evidence>
<evidence type="ECO:0000313" key="18">
    <source>
        <dbReference type="EMBL" id="MFO3705317.1"/>
    </source>
</evidence>
<evidence type="ECO:0000259" key="17">
    <source>
        <dbReference type="PROSITE" id="PS51975"/>
    </source>
</evidence>
<proteinExistence type="inferred from homology"/>
<evidence type="ECO:0000256" key="5">
    <source>
        <dbReference type="ARBA" id="ARBA00007383"/>
    </source>
</evidence>
<dbReference type="GO" id="GO:0032299">
    <property type="term" value="C:ribonuclease H2 complex"/>
    <property type="evidence" value="ECO:0007669"/>
    <property type="project" value="TreeGrafter"/>
</dbReference>
<feature type="binding site" evidence="14 15">
    <location>
        <position position="121"/>
    </location>
    <ligand>
        <name>a divalent metal cation</name>
        <dbReference type="ChEBI" id="CHEBI:60240"/>
    </ligand>
</feature>
<feature type="binding site" evidence="14 15">
    <location>
        <position position="29"/>
    </location>
    <ligand>
        <name>a divalent metal cation</name>
        <dbReference type="ChEBI" id="CHEBI:60240"/>
    </ligand>
</feature>
<sequence length="238" mass="25799">MTDLRQPPLFGQSQIPNAESRILTAGVDEAGRGPLAGPVAVAAVVFDPGKPRINGLDDSKQLTAERREQLYARIVDRALAWSVVLIDSEEIDRINIYQATMLGMRRAVEGVAHVASFARIDGNRVPKGLPCPAEALIGGDALDRAIMAASIVAKVTRDRVMHQLHAQHPEYRFDQHKGYSTPTHLAALQTHGPCPQHRRSFAPVRLALESLGSRDPGPGTGDPQQLQVVQLVAPLLEV</sequence>
<dbReference type="GO" id="GO:0006298">
    <property type="term" value="P:mismatch repair"/>
    <property type="evidence" value="ECO:0007669"/>
    <property type="project" value="TreeGrafter"/>
</dbReference>
<dbReference type="InterPro" id="IPR022898">
    <property type="entry name" value="RNase_HII"/>
</dbReference>
<feature type="binding site" evidence="14 15">
    <location>
        <position position="28"/>
    </location>
    <ligand>
        <name>a divalent metal cation</name>
        <dbReference type="ChEBI" id="CHEBI:60240"/>
    </ligand>
</feature>
<reference evidence="19 20" key="1">
    <citation type="submission" date="2016-08" db="EMBL/GenBank/DDBJ databases">
        <authorList>
            <person name="Seilhamer J.J."/>
        </authorList>
    </citation>
    <scope>NUCLEOTIDE SEQUENCE [LARGE SCALE GENOMIC DNA]</scope>
    <source>
        <strain evidence="19 20">CFBP4690</strain>
    </source>
</reference>
<dbReference type="Pfam" id="PF01351">
    <property type="entry name" value="RNase_HII"/>
    <property type="match status" value="1"/>
</dbReference>
<gene>
    <name evidence="14" type="primary">rnhB</name>
    <name evidence="18" type="ORF">ACI6Q5_10075</name>
    <name evidence="19" type="ORF">XcodCFBP4690_16830</name>
</gene>